<dbReference type="OrthoDB" id="676979at2759"/>
<reference evidence="7" key="1">
    <citation type="submission" date="2022-04" db="EMBL/GenBank/DDBJ databases">
        <title>Carnegiea gigantea Genome sequencing and assembly v2.</title>
        <authorList>
            <person name="Copetti D."/>
            <person name="Sanderson M.J."/>
            <person name="Burquez A."/>
            <person name="Wojciechowski M.F."/>
        </authorList>
    </citation>
    <scope>NUCLEOTIDE SEQUENCE</scope>
    <source>
        <strain evidence="7">SGP5-SGP5p</strain>
        <tissue evidence="7">Aerial part</tissue>
    </source>
</reference>
<dbReference type="EMBL" id="JAKOGI010000505">
    <property type="protein sequence ID" value="KAJ8434045.1"/>
    <property type="molecule type" value="Genomic_DNA"/>
</dbReference>
<accession>A0A9Q1JZL6</accession>
<protein>
    <submittedName>
        <fullName evidence="7">Uncharacterized protein</fullName>
    </submittedName>
</protein>
<evidence type="ECO:0000313" key="7">
    <source>
        <dbReference type="EMBL" id="KAJ8434045.1"/>
    </source>
</evidence>
<dbReference type="Gene3D" id="3.80.10.10">
    <property type="entry name" value="Ribonuclease Inhibitor"/>
    <property type="match status" value="2"/>
</dbReference>
<evidence type="ECO:0000256" key="5">
    <source>
        <dbReference type="SAM" id="MobiDB-lite"/>
    </source>
</evidence>
<keyword evidence="3 6" id="KW-0732">Signal</keyword>
<feature type="chain" id="PRO_5040265858" evidence="6">
    <location>
        <begin position="27"/>
        <end position="526"/>
    </location>
</feature>
<dbReference type="InterPro" id="IPR032675">
    <property type="entry name" value="LRR_dom_sf"/>
</dbReference>
<dbReference type="GO" id="GO:0005576">
    <property type="term" value="C:extracellular region"/>
    <property type="evidence" value="ECO:0007669"/>
    <property type="project" value="UniProtKB-SubCell"/>
</dbReference>
<keyword evidence="2" id="KW-0964">Secreted</keyword>
<evidence type="ECO:0000256" key="6">
    <source>
        <dbReference type="SAM" id="SignalP"/>
    </source>
</evidence>
<comment type="caution">
    <text evidence="7">The sequence shown here is derived from an EMBL/GenBank/DDBJ whole genome shotgun (WGS) entry which is preliminary data.</text>
</comment>
<dbReference type="InterPro" id="IPR051582">
    <property type="entry name" value="LRR_extensin-like_regulator"/>
</dbReference>
<name>A0A9Q1JZL6_9CARY</name>
<sequence>MVTKYLPPTLISLLPLLCLTYSLVLATTTHGDRFHNLTSKPNRKAFEIIIGGGGSGGGGGGVVIIGGGTPSPTPSVDCPPPPPPPCSPPSQPPVLTRLEIATRVIQEFKKRIEYDPYGVTQTWTGPNACEYKGFKCAYLKEYNQQTVYSVQFNGFGFAGRNLGIDNFIEKLPDVSIFHANSNNFSGVIPKTINKLPYLFELDLSKNKYEGEFPGAVLGATKLVYLDLRFNSFSGRVPPQVFNLELAALFINNNNFQQELPPNLGATPAAFLALANNKFCGSIPKSIGQASKTLLEVLFLNNQLSGCLPCEVGQLKMARVFDAEGNFLTGPIPNSYACLGNMQYLILARNRLHGPVPEAVCKLPKLVNLTLSNNYFTEVGPECMKLIKKKVLDVSNNCIPGLPCQRPTEECKRFLNEPKYECTQARQISCLDSAPYLSPSEVAVGPPRPQPTLSYSALAPHTRILQLNLYQASFHTEDVVPNYVFYSFPNYRRFVRVKLDFTRAIFPIRMHPVEMFRDPMNQATYSL</sequence>
<dbReference type="Pfam" id="PF00560">
    <property type="entry name" value="LRR_1"/>
    <property type="match status" value="1"/>
</dbReference>
<evidence type="ECO:0000256" key="2">
    <source>
        <dbReference type="ARBA" id="ARBA00022525"/>
    </source>
</evidence>
<keyword evidence="8" id="KW-1185">Reference proteome</keyword>
<evidence type="ECO:0000256" key="3">
    <source>
        <dbReference type="ARBA" id="ARBA00022729"/>
    </source>
</evidence>
<feature type="region of interest" description="Disordered" evidence="5">
    <location>
        <begin position="70"/>
        <end position="89"/>
    </location>
</feature>
<gene>
    <name evidence="7" type="ORF">Cgig2_001238</name>
</gene>
<proteinExistence type="predicted"/>
<dbReference type="PANTHER" id="PTHR32093">
    <property type="entry name" value="LEUCINE-RICH REPEAT EXTENSIN-LIKE PROTEIN 3-RELATED"/>
    <property type="match status" value="1"/>
</dbReference>
<dbReference type="Proteomes" id="UP001153076">
    <property type="component" value="Unassembled WGS sequence"/>
</dbReference>
<dbReference type="PANTHER" id="PTHR32093:SF131">
    <property type="entry name" value="LEUCINE-RICH REPEAT-CONTAINING N-TERMINAL PLANT-TYPE DOMAIN-CONTAINING PROTEIN"/>
    <property type="match status" value="1"/>
</dbReference>
<feature type="compositionally biased region" description="Pro residues" evidence="5">
    <location>
        <begin position="71"/>
        <end position="89"/>
    </location>
</feature>
<comment type="subcellular location">
    <subcellularLocation>
        <location evidence="1">Secreted</location>
    </subcellularLocation>
</comment>
<evidence type="ECO:0000313" key="8">
    <source>
        <dbReference type="Proteomes" id="UP001153076"/>
    </source>
</evidence>
<organism evidence="7 8">
    <name type="scientific">Carnegiea gigantea</name>
    <dbReference type="NCBI Taxonomy" id="171969"/>
    <lineage>
        <taxon>Eukaryota</taxon>
        <taxon>Viridiplantae</taxon>
        <taxon>Streptophyta</taxon>
        <taxon>Embryophyta</taxon>
        <taxon>Tracheophyta</taxon>
        <taxon>Spermatophyta</taxon>
        <taxon>Magnoliopsida</taxon>
        <taxon>eudicotyledons</taxon>
        <taxon>Gunneridae</taxon>
        <taxon>Pentapetalae</taxon>
        <taxon>Caryophyllales</taxon>
        <taxon>Cactineae</taxon>
        <taxon>Cactaceae</taxon>
        <taxon>Cactoideae</taxon>
        <taxon>Echinocereeae</taxon>
        <taxon>Carnegiea</taxon>
    </lineage>
</organism>
<evidence type="ECO:0000256" key="1">
    <source>
        <dbReference type="ARBA" id="ARBA00004613"/>
    </source>
</evidence>
<dbReference type="SUPFAM" id="SSF52058">
    <property type="entry name" value="L domain-like"/>
    <property type="match status" value="1"/>
</dbReference>
<keyword evidence="4" id="KW-0677">Repeat</keyword>
<feature type="signal peptide" evidence="6">
    <location>
        <begin position="1"/>
        <end position="26"/>
    </location>
</feature>
<dbReference type="AlphaFoldDB" id="A0A9Q1JZL6"/>
<evidence type="ECO:0000256" key="4">
    <source>
        <dbReference type="ARBA" id="ARBA00022737"/>
    </source>
</evidence>
<dbReference type="InterPro" id="IPR001611">
    <property type="entry name" value="Leu-rich_rpt"/>
</dbReference>